<evidence type="ECO:0000256" key="4">
    <source>
        <dbReference type="RuleBase" id="RU003345"/>
    </source>
</evidence>
<dbReference type="Gene3D" id="3.40.309.10">
    <property type="entry name" value="Aldehyde Dehydrogenase, Chain A, domain 2"/>
    <property type="match status" value="1"/>
</dbReference>
<evidence type="ECO:0000256" key="2">
    <source>
        <dbReference type="ARBA" id="ARBA00023002"/>
    </source>
</evidence>
<proteinExistence type="inferred from homology"/>
<dbReference type="CDD" id="cd07099">
    <property type="entry name" value="ALDH_DDALDH"/>
    <property type="match status" value="1"/>
</dbReference>
<dbReference type="Proteomes" id="UP000318937">
    <property type="component" value="Unassembled WGS sequence"/>
</dbReference>
<evidence type="ECO:0000313" key="6">
    <source>
        <dbReference type="EMBL" id="TQR09666.1"/>
    </source>
</evidence>
<dbReference type="InterPro" id="IPR016162">
    <property type="entry name" value="Ald_DH_N"/>
</dbReference>
<dbReference type="InterPro" id="IPR050740">
    <property type="entry name" value="Aldehyde_DH_Superfamily"/>
</dbReference>
<gene>
    <name evidence="6" type="ORF">FG383_15745</name>
</gene>
<dbReference type="InterPro" id="IPR015590">
    <property type="entry name" value="Aldehyde_DH_dom"/>
</dbReference>
<dbReference type="OrthoDB" id="9762913at2"/>
<dbReference type="PANTHER" id="PTHR43353:SF6">
    <property type="entry name" value="CYTOPLASMIC ALDEHYDE DEHYDROGENASE (EUROFUNG)"/>
    <property type="match status" value="1"/>
</dbReference>
<dbReference type="InterPro" id="IPR016163">
    <property type="entry name" value="Ald_DH_C"/>
</dbReference>
<keyword evidence="7" id="KW-1185">Reference proteome</keyword>
<dbReference type="AlphaFoldDB" id="A0A544SWT2"/>
<comment type="caution">
    <text evidence="6">The sequence shown here is derived from an EMBL/GenBank/DDBJ whole genome shotgun (WGS) entry which is preliminary data.</text>
</comment>
<accession>A0A544SWT2</accession>
<dbReference type="InterPro" id="IPR016161">
    <property type="entry name" value="Ald_DH/histidinol_DH"/>
</dbReference>
<dbReference type="GO" id="GO:0004777">
    <property type="term" value="F:succinate-semialdehyde dehydrogenase (NAD+) activity"/>
    <property type="evidence" value="ECO:0007669"/>
    <property type="project" value="TreeGrafter"/>
</dbReference>
<dbReference type="Gene3D" id="3.40.605.10">
    <property type="entry name" value="Aldehyde Dehydrogenase, Chain A, domain 1"/>
    <property type="match status" value="1"/>
</dbReference>
<name>A0A544SWT2_9BACI</name>
<reference evidence="6 7" key="1">
    <citation type="submission" date="2019-05" db="EMBL/GenBank/DDBJ databases">
        <title>Psychrobacillus vulpis sp. nov., a new species isolated from feces of a red fox that inhabits in The Tablas de Daimiel Natural Park, Albacete, Spain.</title>
        <authorList>
            <person name="Rodriguez M."/>
            <person name="Reina J.C."/>
            <person name="Bejar V."/>
            <person name="Llamas I."/>
        </authorList>
    </citation>
    <scope>NUCLEOTIDE SEQUENCE [LARGE SCALE GENOMIC DNA]</scope>
    <source>
        <strain evidence="6 7">NHI-2</strain>
    </source>
</reference>
<protein>
    <submittedName>
        <fullName evidence="6">Aldehyde dehydrogenase family protein</fullName>
    </submittedName>
</protein>
<dbReference type="PROSITE" id="PS00687">
    <property type="entry name" value="ALDEHYDE_DEHYDR_GLU"/>
    <property type="match status" value="1"/>
</dbReference>
<evidence type="ECO:0000256" key="1">
    <source>
        <dbReference type="ARBA" id="ARBA00009986"/>
    </source>
</evidence>
<dbReference type="GO" id="GO:0009450">
    <property type="term" value="P:gamma-aminobutyric acid catabolic process"/>
    <property type="evidence" value="ECO:0007669"/>
    <property type="project" value="TreeGrafter"/>
</dbReference>
<dbReference type="InterPro" id="IPR029510">
    <property type="entry name" value="Ald_DH_CS_GLU"/>
</dbReference>
<sequence length="474" mass="52570">MNDQIAVRNPRTGETDYEFNPTTVEELKEQCTRLREGQQQWAKLGLQGRVEVLQKWKDSLLFYKQEIMDALISDTGRLSESVREFENISKWIERWTEVANDLFVSQPPITSQYVPTLEMKQELVPYKLVGVISPWNFPMSLSTMDMIPALLAGSAVIVKPSEVTPRFIEPIQKSIDAVPELATVLQYVLGAGEVGAQMIDEVDLIVFTGSEKTGRKVAAQAGQNLIPAFLELGGKDPAIVLKSADIESAVQGILFGSICGVGHQCFSTERIYVDEQIHDSFVQRLVEEANKIELAYTLGNGHLGPIIFDKQAVIIREQVEDALSKEAHVQCGGEIEQQNDSLWMRPTVLTNVNHSMSIMREETFGPVMPVMSFSTVEEAVALANDSSYGLSASIFSSNPEEAYEVAVQLHAGGVSINDAGVLPFVLTEAPEYSAFNCSGLGESRFGKTGLKRFLRHQLIITKSTTEESPWWYQV</sequence>
<dbReference type="Pfam" id="PF00171">
    <property type="entry name" value="Aldedh"/>
    <property type="match status" value="1"/>
</dbReference>
<evidence type="ECO:0000313" key="7">
    <source>
        <dbReference type="Proteomes" id="UP000318937"/>
    </source>
</evidence>
<evidence type="ECO:0000259" key="5">
    <source>
        <dbReference type="Pfam" id="PF00171"/>
    </source>
</evidence>
<keyword evidence="2 4" id="KW-0560">Oxidoreductase</keyword>
<dbReference type="SUPFAM" id="SSF53720">
    <property type="entry name" value="ALDH-like"/>
    <property type="match status" value="1"/>
</dbReference>
<evidence type="ECO:0000256" key="3">
    <source>
        <dbReference type="PROSITE-ProRule" id="PRU10007"/>
    </source>
</evidence>
<feature type="domain" description="Aldehyde dehydrogenase" evidence="5">
    <location>
        <begin position="3"/>
        <end position="455"/>
    </location>
</feature>
<dbReference type="PANTHER" id="PTHR43353">
    <property type="entry name" value="SUCCINATE-SEMIALDEHYDE DEHYDROGENASE, MITOCHONDRIAL"/>
    <property type="match status" value="1"/>
</dbReference>
<comment type="similarity">
    <text evidence="1 4">Belongs to the aldehyde dehydrogenase family.</text>
</comment>
<dbReference type="FunFam" id="3.40.309.10:FF:000009">
    <property type="entry name" value="Aldehyde dehydrogenase A"/>
    <property type="match status" value="1"/>
</dbReference>
<dbReference type="EMBL" id="VDGG01000039">
    <property type="protein sequence ID" value="TQR09666.1"/>
    <property type="molecule type" value="Genomic_DNA"/>
</dbReference>
<organism evidence="6 7">
    <name type="scientific">Psychrobacillus soli</name>
    <dbReference type="NCBI Taxonomy" id="1543965"/>
    <lineage>
        <taxon>Bacteria</taxon>
        <taxon>Bacillati</taxon>
        <taxon>Bacillota</taxon>
        <taxon>Bacilli</taxon>
        <taxon>Bacillales</taxon>
        <taxon>Bacillaceae</taxon>
        <taxon>Psychrobacillus</taxon>
    </lineage>
</organism>
<feature type="active site" evidence="3">
    <location>
        <position position="231"/>
    </location>
</feature>